<keyword evidence="2" id="KW-0808">Transferase</keyword>
<dbReference type="PANTHER" id="PTHR19446">
    <property type="entry name" value="REVERSE TRANSCRIPTASES"/>
    <property type="match status" value="1"/>
</dbReference>
<protein>
    <submittedName>
        <fullName evidence="2">Probable RNA-directed DNA polymerase from transposon X-element</fullName>
    </submittedName>
</protein>
<gene>
    <name evidence="2" type="ORF">EVAR_22455_1</name>
</gene>
<proteinExistence type="predicted"/>
<dbReference type="OrthoDB" id="10050074at2759"/>
<dbReference type="Pfam" id="PF00078">
    <property type="entry name" value="RVT_1"/>
    <property type="match status" value="1"/>
</dbReference>
<dbReference type="AlphaFoldDB" id="A0A4C1VCG8"/>
<sequence length="461" mass="52100">METLADDLHFDIINPLTPTYYPNDVNRRPDILDIALLKGVALKFSCIETLQCLNSDQRPVLMRLGSLTGDCPPTVKTITNWQKVSTALEAIDTPILNKIPNDIVSTDDIDNAIGALTNHIRTVVDGSSRTVPANSDRKELPRDVKELIRAKNAALRRASKYPHVRIGPKRAPSNVKRVEEEVRRRVSLPPKDDLDPITQDEVSKHIKALKIRKAPGVDSISTWKEAVVIGIPKPGKPRDRPASYRPISLLSILGKLFEKTLKTRLSEHLIGSTLSPLLYSAYVNDIPRPKTGVQLALFADDTALFLRSNCLRNILPRLQRAIDELTQWLQLWRIVVNPEKPVMTYASPVFAHARPDILYDLQVVQNNFCRRAADAPWYLKNSTLHRDFELPTISKFMKDASERFFDIASNNPNPLLVEAVTYEPPPPNHFCRRPRNVLIDPPDDLTIEVEKLLELNKMVTD</sequence>
<evidence type="ECO:0000313" key="3">
    <source>
        <dbReference type="Proteomes" id="UP000299102"/>
    </source>
</evidence>
<dbReference type="Proteomes" id="UP000299102">
    <property type="component" value="Unassembled WGS sequence"/>
</dbReference>
<keyword evidence="2" id="KW-0695">RNA-directed DNA polymerase</keyword>
<name>A0A4C1VCG8_EUMVA</name>
<organism evidence="2 3">
    <name type="scientific">Eumeta variegata</name>
    <name type="common">Bagworm moth</name>
    <name type="synonym">Eumeta japonica</name>
    <dbReference type="NCBI Taxonomy" id="151549"/>
    <lineage>
        <taxon>Eukaryota</taxon>
        <taxon>Metazoa</taxon>
        <taxon>Ecdysozoa</taxon>
        <taxon>Arthropoda</taxon>
        <taxon>Hexapoda</taxon>
        <taxon>Insecta</taxon>
        <taxon>Pterygota</taxon>
        <taxon>Neoptera</taxon>
        <taxon>Endopterygota</taxon>
        <taxon>Lepidoptera</taxon>
        <taxon>Glossata</taxon>
        <taxon>Ditrysia</taxon>
        <taxon>Tineoidea</taxon>
        <taxon>Psychidae</taxon>
        <taxon>Oiketicinae</taxon>
        <taxon>Eumeta</taxon>
    </lineage>
</organism>
<dbReference type="GO" id="GO:0003964">
    <property type="term" value="F:RNA-directed DNA polymerase activity"/>
    <property type="evidence" value="ECO:0007669"/>
    <property type="project" value="UniProtKB-KW"/>
</dbReference>
<reference evidence="2 3" key="1">
    <citation type="journal article" date="2019" name="Commun. Biol.">
        <title>The bagworm genome reveals a unique fibroin gene that provides high tensile strength.</title>
        <authorList>
            <person name="Kono N."/>
            <person name="Nakamura H."/>
            <person name="Ohtoshi R."/>
            <person name="Tomita M."/>
            <person name="Numata K."/>
            <person name="Arakawa K."/>
        </authorList>
    </citation>
    <scope>NUCLEOTIDE SEQUENCE [LARGE SCALE GENOMIC DNA]</scope>
</reference>
<comment type="caution">
    <text evidence="2">The sequence shown here is derived from an EMBL/GenBank/DDBJ whole genome shotgun (WGS) entry which is preliminary data.</text>
</comment>
<evidence type="ECO:0000259" key="1">
    <source>
        <dbReference type="Pfam" id="PF00078"/>
    </source>
</evidence>
<feature type="domain" description="Reverse transcriptase" evidence="1">
    <location>
        <begin position="271"/>
        <end position="344"/>
    </location>
</feature>
<keyword evidence="3" id="KW-1185">Reference proteome</keyword>
<dbReference type="EMBL" id="BGZK01000317">
    <property type="protein sequence ID" value="GBP36323.1"/>
    <property type="molecule type" value="Genomic_DNA"/>
</dbReference>
<keyword evidence="2" id="KW-0548">Nucleotidyltransferase</keyword>
<evidence type="ECO:0000313" key="2">
    <source>
        <dbReference type="EMBL" id="GBP36323.1"/>
    </source>
</evidence>
<dbReference type="InterPro" id="IPR000477">
    <property type="entry name" value="RT_dom"/>
</dbReference>
<accession>A0A4C1VCG8</accession>